<dbReference type="GO" id="GO:0008233">
    <property type="term" value="F:peptidase activity"/>
    <property type="evidence" value="ECO:0007669"/>
    <property type="project" value="InterPro"/>
</dbReference>
<dbReference type="Gene3D" id="3.90.226.10">
    <property type="entry name" value="2-enoyl-CoA Hydratase, Chain A, domain 1"/>
    <property type="match status" value="1"/>
</dbReference>
<proteinExistence type="inferred from homology"/>
<dbReference type="GO" id="GO:0006508">
    <property type="term" value="P:proteolysis"/>
    <property type="evidence" value="ECO:0007669"/>
    <property type="project" value="InterPro"/>
</dbReference>
<dbReference type="InterPro" id="IPR029045">
    <property type="entry name" value="ClpP/crotonase-like_dom_sf"/>
</dbReference>
<evidence type="ECO:0000259" key="2">
    <source>
        <dbReference type="Pfam" id="PF01343"/>
    </source>
</evidence>
<dbReference type="SUPFAM" id="SSF52096">
    <property type="entry name" value="ClpP/crotonase"/>
    <property type="match status" value="1"/>
</dbReference>
<comment type="similarity">
    <text evidence="1">Belongs to the peptidase S49 family.</text>
</comment>
<dbReference type="EMBL" id="VSSQ01000080">
    <property type="protein sequence ID" value="MPL74361.1"/>
    <property type="molecule type" value="Genomic_DNA"/>
</dbReference>
<sequence>MLQSYLDQTLSFFRLAPLLISEDSFNEFLIRLDCYIKNSSEPEHYSKIVQEQIKSYQDKSDSIFLTSDYDDRSIPDSIAIHFVDGFISHEKNWWYASTEQLLEDLEAAESNDKIIAHLIIISSPGGESYNLENVNRQIRSLTKPVISAVKKTMCSAGLYLGVAADKIYCMNRFDIVGSIGTMISYWDCKKAMENYGWKMIEAYATKSTHKNKTTRDVEDGKSEEFIKRFLDPLQEEFEKNVRLCRPKTADAPDEAHVFNGEIFYAEEAIKYGLIDGVKSLDEIITELYQLGKEFQTRSKISIT</sequence>
<organism evidence="4">
    <name type="scientific">bioreactor metagenome</name>
    <dbReference type="NCBI Taxonomy" id="1076179"/>
    <lineage>
        <taxon>unclassified sequences</taxon>
        <taxon>metagenomes</taxon>
        <taxon>ecological metagenomes</taxon>
    </lineage>
</organism>
<dbReference type="PANTHER" id="PTHR42987:SF4">
    <property type="entry name" value="PROTEASE SOHB-RELATED"/>
    <property type="match status" value="1"/>
</dbReference>
<comment type="caution">
    <text evidence="4">The sequence shown here is derived from an EMBL/GenBank/DDBJ whole genome shotgun (WGS) entry which is preliminary data.</text>
</comment>
<gene>
    <name evidence="3" type="ORF">SDC9_20172</name>
    <name evidence="4" type="ORF">SDC9_20233</name>
</gene>
<evidence type="ECO:0000313" key="4">
    <source>
        <dbReference type="EMBL" id="MPL74422.1"/>
    </source>
</evidence>
<reference evidence="4" key="1">
    <citation type="submission" date="2019-08" db="EMBL/GenBank/DDBJ databases">
        <authorList>
            <person name="Kucharzyk K."/>
            <person name="Murdoch R.W."/>
            <person name="Higgins S."/>
            <person name="Loffler F."/>
        </authorList>
    </citation>
    <scope>NUCLEOTIDE SEQUENCE</scope>
</reference>
<accession>A0A644U6E9</accession>
<dbReference type="PANTHER" id="PTHR42987">
    <property type="entry name" value="PEPTIDASE S49"/>
    <property type="match status" value="1"/>
</dbReference>
<dbReference type="InterPro" id="IPR002142">
    <property type="entry name" value="Peptidase_S49"/>
</dbReference>
<feature type="domain" description="Peptidase S49" evidence="2">
    <location>
        <begin position="140"/>
        <end position="290"/>
    </location>
</feature>
<name>A0A644U6E9_9ZZZZ</name>
<dbReference type="EMBL" id="VSSQ01000080">
    <property type="protein sequence ID" value="MPL74422.1"/>
    <property type="molecule type" value="Genomic_DNA"/>
</dbReference>
<dbReference type="Pfam" id="PF01343">
    <property type="entry name" value="Peptidase_S49"/>
    <property type="match status" value="1"/>
</dbReference>
<dbReference type="AlphaFoldDB" id="A0A644U6E9"/>
<evidence type="ECO:0000313" key="3">
    <source>
        <dbReference type="EMBL" id="MPL74361.1"/>
    </source>
</evidence>
<evidence type="ECO:0000256" key="1">
    <source>
        <dbReference type="ARBA" id="ARBA00008683"/>
    </source>
</evidence>
<protein>
    <recommendedName>
        <fullName evidence="2">Peptidase S49 domain-containing protein</fullName>
    </recommendedName>
</protein>